<evidence type="ECO:0000313" key="8">
    <source>
        <dbReference type="Proteomes" id="UP001482231"/>
    </source>
</evidence>
<dbReference type="SUPFAM" id="SSF51338">
    <property type="entry name" value="Composite domain of metallo-dependent hydrolases"/>
    <property type="match status" value="1"/>
</dbReference>
<reference evidence="7 8" key="1">
    <citation type="submission" date="2024-02" db="EMBL/GenBank/DDBJ databases">
        <title>New thermophilic sulfur-oxidizing bacteria from a hot springs of the Uzon caldera (Kamchatka, Russia).</title>
        <authorList>
            <person name="Dukat A.M."/>
            <person name="Elcheninov A.G."/>
            <person name="Frolov E.N."/>
        </authorList>
    </citation>
    <scope>NUCLEOTIDE SEQUENCE [LARGE SCALE GENOMIC DNA]</scope>
    <source>
        <strain evidence="7 8">AK1</strain>
    </source>
</reference>
<evidence type="ECO:0000256" key="5">
    <source>
        <dbReference type="HAMAP-Rule" id="MF_01281"/>
    </source>
</evidence>
<comment type="catalytic activity">
    <reaction evidence="5">
        <text>S-methyl-5'-thioadenosine + H2O + H(+) = S-methyl-5'-thioinosine + NH4(+)</text>
        <dbReference type="Rhea" id="RHEA:25025"/>
        <dbReference type="ChEBI" id="CHEBI:15377"/>
        <dbReference type="ChEBI" id="CHEBI:15378"/>
        <dbReference type="ChEBI" id="CHEBI:17509"/>
        <dbReference type="ChEBI" id="CHEBI:28938"/>
        <dbReference type="ChEBI" id="CHEBI:48595"/>
        <dbReference type="EC" id="3.5.4.31"/>
    </reaction>
</comment>
<feature type="domain" description="Amidohydrolase-related" evidence="6">
    <location>
        <begin position="60"/>
        <end position="408"/>
    </location>
</feature>
<dbReference type="Proteomes" id="UP001482231">
    <property type="component" value="Unassembled WGS sequence"/>
</dbReference>
<evidence type="ECO:0000256" key="1">
    <source>
        <dbReference type="ARBA" id="ARBA00006745"/>
    </source>
</evidence>
<evidence type="ECO:0000259" key="6">
    <source>
        <dbReference type="Pfam" id="PF01979"/>
    </source>
</evidence>
<proteinExistence type="inferred from homology"/>
<feature type="binding site" evidence="5">
    <location>
        <position position="217"/>
    </location>
    <ligand>
        <name>Zn(2+)</name>
        <dbReference type="ChEBI" id="CHEBI:29105"/>
    </ligand>
</feature>
<sequence>MTAAHLLSARWIVPVEPAGITLEHHSLLVEDGVITALLPTAEAHRRHPDVTETRLDSHALIPGLVNLHTHAAMSLMRGLKDDLPLMTWLKEHIWPAENRHVSAEFVQDGSLLACAEMLRAGVTCFNDMYFFPEATADAVLASGMRAALGIITLDFPSSYAGDPEDYLRKGLAVRDAYKGESRLSFTMAPHAPYTVSDRTLTKILTLADQLELPIHMHLHETADEIAGSLAEHQVRPLTRLQALGLLGPTLIAVHMVHLNEAEIELIARAGVHVAHCPSSNLKLASGIAPVPALLAAGVNVALGTDGAASNNRLDLLNEARTAALLAKGSTGEPTALTAHQALAMATLHGARALGLDARIGSLVPGKAADIVAVDLSELETLPCYDVVSHLVYAAGREHISHVWVEGELLLDARVLTKLDERELMAKASHWNRILGAKT</sequence>
<gene>
    <name evidence="5" type="primary">mtaD</name>
    <name evidence="7" type="ORF">V6E02_02780</name>
</gene>
<keyword evidence="3 5" id="KW-0378">Hydrolase</keyword>
<dbReference type="Pfam" id="PF01979">
    <property type="entry name" value="Amidohydro_1"/>
    <property type="match status" value="1"/>
</dbReference>
<dbReference type="RefSeq" id="WP_347306902.1">
    <property type="nucleotide sequence ID" value="NZ_JBAJEX010000001.1"/>
</dbReference>
<feature type="binding site" evidence="5">
    <location>
        <position position="305"/>
    </location>
    <ligand>
        <name>substrate</name>
    </ligand>
</feature>
<feature type="binding site" evidence="5">
    <location>
        <position position="70"/>
    </location>
    <ligand>
        <name>Zn(2+)</name>
        <dbReference type="ChEBI" id="CHEBI:29105"/>
    </ligand>
</feature>
<comment type="caution">
    <text evidence="7">The sequence shown here is derived from an EMBL/GenBank/DDBJ whole genome shotgun (WGS) entry which is preliminary data.</text>
</comment>
<comment type="similarity">
    <text evidence="5">Belongs to the metallo-dependent hydrolases superfamily. MTA/SAH deaminase family.</text>
</comment>
<protein>
    <recommendedName>
        <fullName evidence="5">5-methylthioadenosine/S-adenosylhomocysteine deaminase</fullName>
        <shortName evidence="5">MTA/SAH deaminase</shortName>
        <ecNumber evidence="5">3.5.4.28</ecNumber>
        <ecNumber evidence="5">3.5.4.31</ecNumber>
    </recommendedName>
</protein>
<feature type="binding site" evidence="5">
    <location>
        <position position="97"/>
    </location>
    <ligand>
        <name>substrate</name>
    </ligand>
</feature>
<comment type="caution">
    <text evidence="5">Lacks conserved residue(s) required for the propagation of feature annotation.</text>
</comment>
<comment type="catalytic activity">
    <reaction evidence="5">
        <text>S-adenosyl-L-homocysteine + H2O + H(+) = S-inosyl-L-homocysteine + NH4(+)</text>
        <dbReference type="Rhea" id="RHEA:20716"/>
        <dbReference type="ChEBI" id="CHEBI:15377"/>
        <dbReference type="ChEBI" id="CHEBI:15378"/>
        <dbReference type="ChEBI" id="CHEBI:28938"/>
        <dbReference type="ChEBI" id="CHEBI:57856"/>
        <dbReference type="ChEBI" id="CHEBI:57985"/>
        <dbReference type="EC" id="3.5.4.28"/>
    </reaction>
</comment>
<name>A0ABV0EBW2_9BURK</name>
<keyword evidence="2 5" id="KW-0479">Metal-binding</keyword>
<comment type="function">
    <text evidence="5">Catalyzes the deamination of 5-methylthioadenosine and S-adenosyl-L-homocysteine into 5-methylthioinosine and S-inosyl-L-homocysteine, respectively. Is also able to deaminate adenosine.</text>
</comment>
<evidence type="ECO:0000256" key="2">
    <source>
        <dbReference type="ARBA" id="ARBA00022723"/>
    </source>
</evidence>
<dbReference type="InterPro" id="IPR006680">
    <property type="entry name" value="Amidohydro-rel"/>
</dbReference>
<dbReference type="PANTHER" id="PTHR43794">
    <property type="entry name" value="AMINOHYDROLASE SSNA-RELATED"/>
    <property type="match status" value="1"/>
</dbReference>
<feature type="binding site" evidence="5">
    <location>
        <position position="68"/>
    </location>
    <ligand>
        <name>Zn(2+)</name>
        <dbReference type="ChEBI" id="CHEBI:29105"/>
    </ligand>
</feature>
<dbReference type="EC" id="3.5.4.31" evidence="5"/>
<dbReference type="InterPro" id="IPR032466">
    <property type="entry name" value="Metal_Hydrolase"/>
</dbReference>
<dbReference type="PANTHER" id="PTHR43794:SF11">
    <property type="entry name" value="AMIDOHYDROLASE-RELATED DOMAIN-CONTAINING PROTEIN"/>
    <property type="match status" value="1"/>
</dbReference>
<dbReference type="Gene3D" id="2.30.40.10">
    <property type="entry name" value="Urease, subunit C, domain 1"/>
    <property type="match status" value="1"/>
</dbReference>
<organism evidence="7 8">
    <name type="scientific">Thiobacter aerophilum</name>
    <dbReference type="NCBI Taxonomy" id="3121275"/>
    <lineage>
        <taxon>Bacteria</taxon>
        <taxon>Pseudomonadati</taxon>
        <taxon>Pseudomonadota</taxon>
        <taxon>Betaproteobacteria</taxon>
        <taxon>Burkholderiales</taxon>
        <taxon>Thiobacteraceae</taxon>
        <taxon>Thiobacter</taxon>
    </lineage>
</organism>
<dbReference type="HAMAP" id="MF_01281">
    <property type="entry name" value="MTA_SAH_deamin"/>
    <property type="match status" value="1"/>
</dbReference>
<dbReference type="InterPro" id="IPR050287">
    <property type="entry name" value="MTA/SAH_deaminase"/>
</dbReference>
<dbReference type="CDD" id="cd01298">
    <property type="entry name" value="ATZ_TRZ_like"/>
    <property type="match status" value="1"/>
</dbReference>
<comment type="cofactor">
    <cofactor evidence="5">
        <name>Zn(2+)</name>
        <dbReference type="ChEBI" id="CHEBI:29105"/>
    </cofactor>
    <text evidence="5">Binds 1 zinc ion per subunit.</text>
</comment>
<evidence type="ECO:0000256" key="4">
    <source>
        <dbReference type="ARBA" id="ARBA00022833"/>
    </source>
</evidence>
<dbReference type="Gene3D" id="3.20.20.140">
    <property type="entry name" value="Metal-dependent hydrolases"/>
    <property type="match status" value="1"/>
</dbReference>
<accession>A0ABV0EBW2</accession>
<feature type="binding site" evidence="5">
    <location>
        <position position="190"/>
    </location>
    <ligand>
        <name>substrate</name>
    </ligand>
</feature>
<dbReference type="GO" id="GO:0016787">
    <property type="term" value="F:hydrolase activity"/>
    <property type="evidence" value="ECO:0007669"/>
    <property type="project" value="UniProtKB-KW"/>
</dbReference>
<evidence type="ECO:0000256" key="3">
    <source>
        <dbReference type="ARBA" id="ARBA00022801"/>
    </source>
</evidence>
<feature type="binding site" evidence="5">
    <location>
        <position position="305"/>
    </location>
    <ligand>
        <name>Zn(2+)</name>
        <dbReference type="ChEBI" id="CHEBI:29105"/>
    </ligand>
</feature>
<comment type="similarity">
    <text evidence="1">Belongs to the metallo-dependent hydrolases superfamily. ATZ/TRZ family.</text>
</comment>
<keyword evidence="8" id="KW-1185">Reference proteome</keyword>
<dbReference type="EMBL" id="JBAJEX010000001">
    <property type="protein sequence ID" value="MEO1766140.1"/>
    <property type="molecule type" value="Genomic_DNA"/>
</dbReference>
<dbReference type="InterPro" id="IPR011059">
    <property type="entry name" value="Metal-dep_hydrolase_composite"/>
</dbReference>
<dbReference type="NCBIfam" id="NF006549">
    <property type="entry name" value="PRK09045.1"/>
    <property type="match status" value="1"/>
</dbReference>
<dbReference type="SUPFAM" id="SSF51556">
    <property type="entry name" value="Metallo-dependent hydrolases"/>
    <property type="match status" value="1"/>
</dbReference>
<feature type="binding site" evidence="5">
    <location>
        <position position="220"/>
    </location>
    <ligand>
        <name>substrate</name>
    </ligand>
</feature>
<dbReference type="EC" id="3.5.4.28" evidence="5"/>
<dbReference type="InterPro" id="IPR023512">
    <property type="entry name" value="Deaminase_MtaD/DadD"/>
</dbReference>
<evidence type="ECO:0000313" key="7">
    <source>
        <dbReference type="EMBL" id="MEO1766140.1"/>
    </source>
</evidence>
<keyword evidence="4 5" id="KW-0862">Zinc</keyword>